<keyword evidence="5" id="KW-1133">Transmembrane helix</keyword>
<evidence type="ECO:0000256" key="5">
    <source>
        <dbReference type="SAM" id="Phobius"/>
    </source>
</evidence>
<protein>
    <submittedName>
        <fullName evidence="9">Tgr2752C</fullName>
    </submittedName>
</protein>
<dbReference type="InterPro" id="IPR057594">
    <property type="entry name" value="TgrO1-like_Ig"/>
</dbReference>
<comment type="subcellular location">
    <subcellularLocation>
        <location evidence="1">Membrane</location>
    </subcellularLocation>
</comment>
<name>A0A3S9KFY5_DICPU</name>
<dbReference type="VEuPathDB" id="AmoebaDB:DICPUDRAFT_98569"/>
<evidence type="ECO:0000256" key="6">
    <source>
        <dbReference type="SAM" id="SignalP"/>
    </source>
</evidence>
<evidence type="ECO:0000256" key="4">
    <source>
        <dbReference type="ARBA" id="ARBA00023180"/>
    </source>
</evidence>
<dbReference type="Pfam" id="PF01833">
    <property type="entry name" value="TIG"/>
    <property type="match status" value="1"/>
</dbReference>
<feature type="domain" description="IPT/TIG" evidence="7">
    <location>
        <begin position="547"/>
        <end position="606"/>
    </location>
</feature>
<dbReference type="PANTHER" id="PTHR31341">
    <property type="entry name" value="IPT/TIG DOMAIN-CONTAINING PROTEIN-RELATED-RELATED"/>
    <property type="match status" value="1"/>
</dbReference>
<dbReference type="EMBL" id="MK002465">
    <property type="protein sequence ID" value="AZQ00520.1"/>
    <property type="molecule type" value="Genomic_DNA"/>
</dbReference>
<keyword evidence="3 5" id="KW-0472">Membrane</keyword>
<dbReference type="InterPro" id="IPR052014">
    <property type="entry name" value="Dictyostelium_Tiger"/>
</dbReference>
<feature type="signal peptide" evidence="6">
    <location>
        <begin position="1"/>
        <end position="19"/>
    </location>
</feature>
<dbReference type="Pfam" id="PF24612">
    <property type="entry name" value="Ig_TgrO1"/>
    <property type="match status" value="1"/>
</dbReference>
<evidence type="ECO:0000259" key="7">
    <source>
        <dbReference type="Pfam" id="PF01833"/>
    </source>
</evidence>
<evidence type="ECO:0000259" key="8">
    <source>
        <dbReference type="Pfam" id="PF24612"/>
    </source>
</evidence>
<evidence type="ECO:0000256" key="2">
    <source>
        <dbReference type="ARBA" id="ARBA00022729"/>
    </source>
</evidence>
<feature type="transmembrane region" description="Helical" evidence="5">
    <location>
        <begin position="821"/>
        <end position="846"/>
    </location>
</feature>
<dbReference type="AlphaFoldDB" id="A0A3S9KFY5"/>
<organism evidence="9">
    <name type="scientific">Dictyostelium purpureum</name>
    <name type="common">Slime mold</name>
    <dbReference type="NCBI Taxonomy" id="5786"/>
    <lineage>
        <taxon>Eukaryota</taxon>
        <taxon>Amoebozoa</taxon>
        <taxon>Evosea</taxon>
        <taxon>Eumycetozoa</taxon>
        <taxon>Dictyostelia</taxon>
        <taxon>Dictyosteliales</taxon>
        <taxon>Dictyosteliaceae</taxon>
        <taxon>Dictyostelium</taxon>
    </lineage>
</organism>
<reference evidence="9" key="1">
    <citation type="journal article" date="2018" name="J. Biosci.">
        <title>Species recognition in social amoebae.</title>
        <authorList>
            <person name="Hayakawa I.S."/>
            <person name="Inouye K."/>
        </authorList>
    </citation>
    <scope>NUCLEOTIDE SEQUENCE</scope>
    <source>
        <strain evidence="9">P1Ba</strain>
    </source>
</reference>
<evidence type="ECO:0000313" key="9">
    <source>
        <dbReference type="EMBL" id="AZQ00520.1"/>
    </source>
</evidence>
<keyword evidence="5" id="KW-0812">Transmembrane</keyword>
<keyword evidence="2 6" id="KW-0732">Signal</keyword>
<evidence type="ECO:0000256" key="3">
    <source>
        <dbReference type="ARBA" id="ARBA00023136"/>
    </source>
</evidence>
<feature type="chain" id="PRO_5019211157" evidence="6">
    <location>
        <begin position="20"/>
        <end position="864"/>
    </location>
</feature>
<evidence type="ECO:0000256" key="1">
    <source>
        <dbReference type="ARBA" id="ARBA00004370"/>
    </source>
</evidence>
<dbReference type="InterPro" id="IPR002909">
    <property type="entry name" value="IPT_dom"/>
</dbReference>
<feature type="domain" description="TgrO1-like immunoglobulin-like" evidence="8">
    <location>
        <begin position="115"/>
        <end position="176"/>
    </location>
</feature>
<dbReference type="GO" id="GO:0016020">
    <property type="term" value="C:membrane"/>
    <property type="evidence" value="ECO:0007669"/>
    <property type="project" value="UniProtKB-SubCell"/>
</dbReference>
<accession>A0A3S9KFY5</accession>
<proteinExistence type="predicted"/>
<sequence>MIKIYFCILFIFFISKIYSNELVFYNRSYIEFNTNYPLTANFSLYDDLKCTNLKETYPFKCNSDKCVIELNETQIKNFYGNCILRCIDYDTDSYCKKQIDISNYMFPINYAISGLPSTEGSKLQLTGNFLRNWVNDYYIVEGSNDISALKFSVDKENFDPENLTVNFPPGYGSFTLYPDSSKKKSIIELKYAPPSISQCNYKDSTITLNGLNFYNNPSVAQVTINGKIASIVSIDHRLLKLNYATDLSQRLNINVAVGDTSLEKIYIFDIKPQPVSISTTVSTSKYNSGVITIAGNYMSSPQTEAQPNTNITLFSTNNKSYNCEHISSTATQIVCLLEPGEGFINKIKINIDDVESITDIDFKYGVAHFTSTSAIQTDRSNEFSITGINFGNINDTNGSVKLLLDGNENNDIIITSISNNESKLSFKLPKICETSLKLSIKVNDVISNNNITITPQPTFVLAPSRPLTNGSSLHIDKYFACKDIIVKPSITIDSSNNHIDCILISNTETSCNVGVGTGKHSFKFYVDGIEKIDSLFEYAPPTLVSHNVNGLKTVTLTGYNFGNDSSKCLLTFANNNVTCKVISDTTITFDSHSEYDFGNVNLIIDSIPMSNVNYKIMLPTIKGLVNNNNISTRNGTVCINGLRLPETKSANNNNANNVTIEIKSHLKDGTNTFKDYNVSNNMICVLLNDGYVGTFDLSVFIYNEFISKYTLSYNKPSFNNSSIDIKDGSNDTYQFEVYGNEFGKPFEIHFNTSKGDLIMNCTFDISIQHKNNDLYNCSYPKTNIDTIKDGNENLYLKIGESKYPINAPLNFENKETDNKSALKIGLCVALIGGATLCAAGLFGYIYRETIFKKIDKLKNGKSNV</sequence>
<keyword evidence="4" id="KW-0325">Glycoprotein</keyword>
<dbReference type="PANTHER" id="PTHR31341:SF4">
    <property type="entry name" value="IPT_TIG DOMAIN-CONTAINING PROTEIN-RELATED"/>
    <property type="match status" value="1"/>
</dbReference>